<protein>
    <submittedName>
        <fullName evidence="1">Uncharacterized protein</fullName>
    </submittedName>
</protein>
<dbReference type="PATRIC" id="fig|1423733.4.peg.1446"/>
<name>A0A0R2B2X9_SECCO</name>
<dbReference type="STRING" id="33960.TY91_05340"/>
<proteinExistence type="predicted"/>
<dbReference type="Proteomes" id="UP000051845">
    <property type="component" value="Unassembled WGS sequence"/>
</dbReference>
<sequence length="70" mass="8225">MVYLYSDSFIVVNVHQCHETDLNDILVPANFNNNKKHYDMANKQMQFNFQGLFQNYDVSILPLKLVFIAL</sequence>
<dbReference type="EMBL" id="AYYR01000127">
    <property type="protein sequence ID" value="KRM73381.1"/>
    <property type="molecule type" value="Genomic_DNA"/>
</dbReference>
<evidence type="ECO:0000313" key="1">
    <source>
        <dbReference type="EMBL" id="KRM73381.1"/>
    </source>
</evidence>
<reference evidence="1 2" key="1">
    <citation type="journal article" date="2015" name="Genome Announc.">
        <title>Expanding the biotechnology potential of lactobacilli through comparative genomics of 213 strains and associated genera.</title>
        <authorList>
            <person name="Sun Z."/>
            <person name="Harris H.M."/>
            <person name="McCann A."/>
            <person name="Guo C."/>
            <person name="Argimon S."/>
            <person name="Zhang W."/>
            <person name="Yang X."/>
            <person name="Jeffery I.B."/>
            <person name="Cooney J.C."/>
            <person name="Kagawa T.F."/>
            <person name="Liu W."/>
            <person name="Song Y."/>
            <person name="Salvetti E."/>
            <person name="Wrobel A."/>
            <person name="Rasinkangas P."/>
            <person name="Parkhill J."/>
            <person name="Rea M.C."/>
            <person name="O'Sullivan O."/>
            <person name="Ritari J."/>
            <person name="Douillard F.P."/>
            <person name="Paul Ross R."/>
            <person name="Yang R."/>
            <person name="Briner A.E."/>
            <person name="Felis G.E."/>
            <person name="de Vos W.M."/>
            <person name="Barrangou R."/>
            <person name="Klaenhammer T.R."/>
            <person name="Caufield P.W."/>
            <person name="Cui Y."/>
            <person name="Zhang H."/>
            <person name="O'Toole P.W."/>
        </authorList>
    </citation>
    <scope>NUCLEOTIDE SEQUENCE [LARGE SCALE GENOMIC DNA]</scope>
    <source>
        <strain evidence="1 2">DSM 20515</strain>
    </source>
</reference>
<dbReference type="AlphaFoldDB" id="A0A0R2B2X9"/>
<organism evidence="1 2">
    <name type="scientific">Secundilactobacillus collinoides DSM 20515 = JCM 1123</name>
    <dbReference type="NCBI Taxonomy" id="1423733"/>
    <lineage>
        <taxon>Bacteria</taxon>
        <taxon>Bacillati</taxon>
        <taxon>Bacillota</taxon>
        <taxon>Bacilli</taxon>
        <taxon>Lactobacillales</taxon>
        <taxon>Lactobacillaceae</taxon>
        <taxon>Secundilactobacillus</taxon>
    </lineage>
</organism>
<accession>A0A0R2B2X9</accession>
<comment type="caution">
    <text evidence="1">The sequence shown here is derived from an EMBL/GenBank/DDBJ whole genome shotgun (WGS) entry which is preliminary data.</text>
</comment>
<evidence type="ECO:0000313" key="2">
    <source>
        <dbReference type="Proteomes" id="UP000051845"/>
    </source>
</evidence>
<gene>
    <name evidence="1" type="ORF">FC82_GL001377</name>
</gene>